<evidence type="ECO:0000313" key="3">
    <source>
        <dbReference type="Proteomes" id="UP000198539"/>
    </source>
</evidence>
<dbReference type="InterPro" id="IPR024173">
    <property type="entry name" value="Pesterase_MJ0037-like"/>
</dbReference>
<dbReference type="NCBIfam" id="TIGR04123">
    <property type="entry name" value="P_estr_lig_assc"/>
    <property type="match status" value="1"/>
</dbReference>
<dbReference type="Pfam" id="PF00149">
    <property type="entry name" value="Metallophos"/>
    <property type="match status" value="1"/>
</dbReference>
<evidence type="ECO:0000313" key="2">
    <source>
        <dbReference type="EMBL" id="SDW93157.1"/>
    </source>
</evidence>
<dbReference type="PANTHER" id="PTHR39323">
    <property type="entry name" value="BLR1149 PROTEIN"/>
    <property type="match status" value="1"/>
</dbReference>
<gene>
    <name evidence="2" type="ORF">SAMN04488238_104227</name>
</gene>
<organism evidence="2 3">
    <name type="scientific">Roseicitreum antarcticum</name>
    <dbReference type="NCBI Taxonomy" id="564137"/>
    <lineage>
        <taxon>Bacteria</taxon>
        <taxon>Pseudomonadati</taxon>
        <taxon>Pseudomonadota</taxon>
        <taxon>Alphaproteobacteria</taxon>
        <taxon>Rhodobacterales</taxon>
        <taxon>Paracoccaceae</taxon>
        <taxon>Roseicitreum</taxon>
    </lineage>
</organism>
<keyword evidence="3" id="KW-1185">Reference proteome</keyword>
<dbReference type="PIRSF" id="PIRSF000887">
    <property type="entry name" value="Pesterase_MJ0037"/>
    <property type="match status" value="1"/>
</dbReference>
<dbReference type="Gene3D" id="3.60.21.10">
    <property type="match status" value="1"/>
</dbReference>
<protein>
    <submittedName>
        <fullName evidence="2">Putative phosphoesterase</fullName>
    </submittedName>
</protein>
<dbReference type="STRING" id="564137.SAMN04488238_104227"/>
<dbReference type="RefSeq" id="WP_092888212.1">
    <property type="nucleotide sequence ID" value="NZ_CP061498.1"/>
</dbReference>
<sequence>MTGHDFTFAGETLTALPSRALWWPGAHTLVVADLHLGKAGRIARRSGALLPPYEVADTLARLSALVAELAPARVICLGDSFDDDTAAAELDAPALAALQGLEAGRDWIWVQGNHDPMAMNAAGQGVAAFAFGPLCFRHIAQADGLPEVSGHYHPKLRLPARMGGGRRACFLLGRSGIILPAFGTYTGGLDAHDPAVQRAIGPGAVAVVTGQTAFALPLSACG</sequence>
<dbReference type="InterPro" id="IPR004843">
    <property type="entry name" value="Calcineurin-like_PHP"/>
</dbReference>
<dbReference type="AlphaFoldDB" id="A0A1H2XK26"/>
<dbReference type="InterPro" id="IPR029052">
    <property type="entry name" value="Metallo-depent_PP-like"/>
</dbReference>
<dbReference type="GO" id="GO:0016787">
    <property type="term" value="F:hydrolase activity"/>
    <property type="evidence" value="ECO:0007669"/>
    <property type="project" value="InterPro"/>
</dbReference>
<dbReference type="InterPro" id="IPR026336">
    <property type="entry name" value="PdeM-like"/>
</dbReference>
<dbReference type="Proteomes" id="UP000198539">
    <property type="component" value="Unassembled WGS sequence"/>
</dbReference>
<evidence type="ECO:0000259" key="1">
    <source>
        <dbReference type="Pfam" id="PF00149"/>
    </source>
</evidence>
<dbReference type="OrthoDB" id="9795838at2"/>
<dbReference type="EMBL" id="FNOM01000004">
    <property type="protein sequence ID" value="SDW93157.1"/>
    <property type="molecule type" value="Genomic_DNA"/>
</dbReference>
<name>A0A1H2XK26_9RHOB</name>
<accession>A0A1H2XK26</accession>
<reference evidence="2 3" key="1">
    <citation type="submission" date="2016-10" db="EMBL/GenBank/DDBJ databases">
        <authorList>
            <person name="de Groot N.N."/>
        </authorList>
    </citation>
    <scope>NUCLEOTIDE SEQUENCE [LARGE SCALE GENOMIC DNA]</scope>
    <source>
        <strain evidence="2 3">CGMCC 1.8894</strain>
    </source>
</reference>
<dbReference type="PANTHER" id="PTHR39323:SF1">
    <property type="entry name" value="BLR1149 PROTEIN"/>
    <property type="match status" value="1"/>
</dbReference>
<proteinExistence type="predicted"/>
<dbReference type="SUPFAM" id="SSF56300">
    <property type="entry name" value="Metallo-dependent phosphatases"/>
    <property type="match status" value="1"/>
</dbReference>
<feature type="domain" description="Calcineurin-like phosphoesterase" evidence="1">
    <location>
        <begin position="28"/>
        <end position="123"/>
    </location>
</feature>